<feature type="compositionally biased region" description="Basic and acidic residues" evidence="10">
    <location>
        <begin position="12"/>
        <end position="26"/>
    </location>
</feature>
<feature type="compositionally biased region" description="Basic and acidic residues" evidence="10">
    <location>
        <begin position="103"/>
        <end position="128"/>
    </location>
</feature>
<dbReference type="GO" id="GO:0042273">
    <property type="term" value="P:ribosomal large subunit biogenesis"/>
    <property type="evidence" value="ECO:0007669"/>
    <property type="project" value="TreeGrafter"/>
</dbReference>
<dbReference type="FunFam" id="1.10.10.2150:FF:000001">
    <property type="entry name" value="Ribosomal RNA-processing protein 8"/>
    <property type="match status" value="1"/>
</dbReference>
<comment type="caution">
    <text evidence="11">The sequence shown here is derived from an EMBL/GenBank/DDBJ whole genome shotgun (WGS) entry which is preliminary data.</text>
</comment>
<keyword evidence="3 9" id="KW-0698">rRNA processing</keyword>
<dbReference type="Gene3D" id="1.10.10.2150">
    <property type="entry name" value="Ribosomal RNA-processing protein 8, N-terminal domain"/>
    <property type="match status" value="1"/>
</dbReference>
<dbReference type="GO" id="GO:0005730">
    <property type="term" value="C:nucleolus"/>
    <property type="evidence" value="ECO:0007669"/>
    <property type="project" value="UniProtKB-SubCell"/>
</dbReference>
<evidence type="ECO:0000256" key="3">
    <source>
        <dbReference type="ARBA" id="ARBA00022552"/>
    </source>
</evidence>
<feature type="compositionally biased region" description="Basic and acidic residues" evidence="10">
    <location>
        <begin position="180"/>
        <end position="198"/>
    </location>
</feature>
<comment type="similarity">
    <text evidence="2 9">Belongs to the methyltransferase superfamily. RRP8 family.</text>
</comment>
<dbReference type="CDD" id="cd02440">
    <property type="entry name" value="AdoMet_MTases"/>
    <property type="match status" value="1"/>
</dbReference>
<reference evidence="11" key="1">
    <citation type="submission" date="2023-06" db="EMBL/GenBank/DDBJ databases">
        <title>Genome-scale phylogeny and comparative genomics of the fungal order Sordariales.</title>
        <authorList>
            <consortium name="Lawrence Berkeley National Laboratory"/>
            <person name="Hensen N."/>
            <person name="Bonometti L."/>
            <person name="Westerberg I."/>
            <person name="Brannstrom I.O."/>
            <person name="Guillou S."/>
            <person name="Cros-Aarteil S."/>
            <person name="Calhoun S."/>
            <person name="Haridas S."/>
            <person name="Kuo A."/>
            <person name="Mondo S."/>
            <person name="Pangilinan J."/>
            <person name="Riley R."/>
            <person name="Labutti K."/>
            <person name="Andreopoulos B."/>
            <person name="Lipzen A."/>
            <person name="Chen C."/>
            <person name="Yanf M."/>
            <person name="Daum C."/>
            <person name="Ng V."/>
            <person name="Clum A."/>
            <person name="Steindorff A."/>
            <person name="Ohm R."/>
            <person name="Martin F."/>
            <person name="Silar P."/>
            <person name="Natvig D."/>
            <person name="Lalanne C."/>
            <person name="Gautier V."/>
            <person name="Ament-Velasquez S.L."/>
            <person name="Kruys A."/>
            <person name="Hutchinson M.I."/>
            <person name="Powell A.J."/>
            <person name="Barry K."/>
            <person name="Miller A.N."/>
            <person name="Grigoriev I.V."/>
            <person name="Debuchy R."/>
            <person name="Gladieux P."/>
            <person name="Thoren M.H."/>
            <person name="Johannesson H."/>
        </authorList>
    </citation>
    <scope>NUCLEOTIDE SEQUENCE</scope>
    <source>
        <strain evidence="11">PSN4</strain>
    </source>
</reference>
<evidence type="ECO:0000313" key="12">
    <source>
        <dbReference type="Proteomes" id="UP001239445"/>
    </source>
</evidence>
<feature type="compositionally biased region" description="Pro residues" evidence="10">
    <location>
        <begin position="203"/>
        <end position="212"/>
    </location>
</feature>
<sequence length="573" mass="63555">MFATKGWSVSTDKLKIEIDNGKEVVATDRPAPAKNRKRKRASNSQNPEVITASNLSTMWEKVIEQKDPRQPSQKQANKENKASKKKERQKQEGSSNAQPDAKISSKKDAPQQKHSSKKSEKNQGKKVTDGAPDQTAAEESLIEDEEWGGFDDEPGTQISGATASVDREDDDGPRKKKKQKQAEKELRKERKFDSKSTTDKSPAPAPAPPAPAPQTAVKLTPLQASMREKLVSARFRHLNETLYTRPSTEAFQLFQESPEMFSEYHEGFRRQVDVWPENPVNGYISDIEARAKVRFPPKGVRHDFANPISSIRLLPLPRDNRSGICTIADLGCGDAALSTKLQPKLRKLHLDIRSYDLQTGGSPLITRADIANLPLANGSVDVAIFCLALMGTNWVDFIEEAYRVLRWKGELWVAEIKSRFTNPGAKKNKVVAHSVGNRKNPAVAGKKTKKDRENAEAAAEADEAELAVEVDGAELRQQETDITAFVDALRARGFLLHKELGGGAVDMTNKMFVKMHFVKAAPATRGKCASEVKDNVDRMGAHGPAKKKKFLTDDEETARDETAILKPCVYKLR</sequence>
<keyword evidence="12" id="KW-1185">Reference proteome</keyword>
<evidence type="ECO:0000256" key="2">
    <source>
        <dbReference type="ARBA" id="ARBA00006301"/>
    </source>
</evidence>
<dbReference type="InterPro" id="IPR007823">
    <property type="entry name" value="RRP8"/>
</dbReference>
<organism evidence="11 12">
    <name type="scientific">Echria macrotheca</name>
    <dbReference type="NCBI Taxonomy" id="438768"/>
    <lineage>
        <taxon>Eukaryota</taxon>
        <taxon>Fungi</taxon>
        <taxon>Dikarya</taxon>
        <taxon>Ascomycota</taxon>
        <taxon>Pezizomycotina</taxon>
        <taxon>Sordariomycetes</taxon>
        <taxon>Sordariomycetidae</taxon>
        <taxon>Sordariales</taxon>
        <taxon>Schizotheciaceae</taxon>
        <taxon>Echria</taxon>
    </lineage>
</organism>
<dbReference type="InterPro" id="IPR042036">
    <property type="entry name" value="RRP8_N"/>
</dbReference>
<name>A0AAJ0BFA8_9PEZI</name>
<dbReference type="EC" id="2.1.1.-" evidence="9"/>
<dbReference type="PANTHER" id="PTHR12787">
    <property type="entry name" value="RIBOSOMAL RNA-PROCESSING PROTEIN 8"/>
    <property type="match status" value="1"/>
</dbReference>
<evidence type="ECO:0000313" key="11">
    <source>
        <dbReference type="EMBL" id="KAK1755752.1"/>
    </source>
</evidence>
<dbReference type="AlphaFoldDB" id="A0AAJ0BFA8"/>
<comment type="subcellular location">
    <subcellularLocation>
        <location evidence="1 9">Nucleus</location>
        <location evidence="1 9">Nucleolus</location>
    </subcellularLocation>
</comment>
<gene>
    <name evidence="11" type="ORF">QBC47DRAFT_413490</name>
</gene>
<dbReference type="GO" id="GO:0016433">
    <property type="term" value="F:rRNA (adenine) methyltransferase activity"/>
    <property type="evidence" value="ECO:0007669"/>
    <property type="project" value="TreeGrafter"/>
</dbReference>
<evidence type="ECO:0000256" key="6">
    <source>
        <dbReference type="ARBA" id="ARBA00022691"/>
    </source>
</evidence>
<keyword evidence="4 9" id="KW-0489">Methyltransferase</keyword>
<keyword evidence="6 9" id="KW-0949">S-adenosyl-L-methionine</keyword>
<feature type="region of interest" description="Disordered" evidence="10">
    <location>
        <begin position="1"/>
        <end position="215"/>
    </location>
</feature>
<dbReference type="SUPFAM" id="SSF53335">
    <property type="entry name" value="S-adenosyl-L-methionine-dependent methyltransferases"/>
    <property type="match status" value="1"/>
</dbReference>
<feature type="compositionally biased region" description="Acidic residues" evidence="10">
    <location>
        <begin position="140"/>
        <end position="154"/>
    </location>
</feature>
<evidence type="ECO:0000256" key="9">
    <source>
        <dbReference type="RuleBase" id="RU365074"/>
    </source>
</evidence>
<evidence type="ECO:0000256" key="5">
    <source>
        <dbReference type="ARBA" id="ARBA00022679"/>
    </source>
</evidence>
<dbReference type="EMBL" id="MU839833">
    <property type="protein sequence ID" value="KAK1755752.1"/>
    <property type="molecule type" value="Genomic_DNA"/>
</dbReference>
<evidence type="ECO:0000256" key="1">
    <source>
        <dbReference type="ARBA" id="ARBA00004604"/>
    </source>
</evidence>
<feature type="compositionally biased region" description="Polar residues" evidence="10">
    <location>
        <begin position="45"/>
        <end position="57"/>
    </location>
</feature>
<proteinExistence type="inferred from homology"/>
<dbReference type="Pfam" id="PF05148">
    <property type="entry name" value="Methyltransf_8"/>
    <property type="match status" value="1"/>
</dbReference>
<keyword evidence="7 9" id="KW-0539">Nucleus</keyword>
<dbReference type="InterPro" id="IPR029063">
    <property type="entry name" value="SAM-dependent_MTases_sf"/>
</dbReference>
<evidence type="ECO:0000256" key="8">
    <source>
        <dbReference type="ARBA" id="ARBA00076672"/>
    </source>
</evidence>
<accession>A0AAJ0BFA8</accession>
<dbReference type="Gene3D" id="3.40.50.150">
    <property type="entry name" value="Vaccinia Virus protein VP39"/>
    <property type="match status" value="1"/>
</dbReference>
<evidence type="ECO:0000256" key="10">
    <source>
        <dbReference type="SAM" id="MobiDB-lite"/>
    </source>
</evidence>
<evidence type="ECO:0000256" key="4">
    <source>
        <dbReference type="ARBA" id="ARBA00022603"/>
    </source>
</evidence>
<dbReference type="PANTHER" id="PTHR12787:SF0">
    <property type="entry name" value="RIBOSOMAL RNA-PROCESSING PROTEIN 8"/>
    <property type="match status" value="1"/>
</dbReference>
<protein>
    <recommendedName>
        <fullName evidence="8 9">Ribosomal RNA-processing protein 8</fullName>
        <ecNumber evidence="9">2.1.1.-</ecNumber>
    </recommendedName>
</protein>
<evidence type="ECO:0000256" key="7">
    <source>
        <dbReference type="ARBA" id="ARBA00023242"/>
    </source>
</evidence>
<dbReference type="Proteomes" id="UP001239445">
    <property type="component" value="Unassembled WGS sequence"/>
</dbReference>
<keyword evidence="5 9" id="KW-0808">Transferase</keyword>
<comment type="function">
    <text evidence="9">S-adenosyl-L-methionine-dependent methyltransferase that specifically methylates the N(1) position of adenine in helix 25.1 in 25S rRNA. Required both for ribosomal 40S and 60S subunits biogenesis. Required for efficient pre-rRNA cleavage at site A2.</text>
</comment>